<feature type="compositionally biased region" description="Low complexity" evidence="3">
    <location>
        <begin position="98"/>
        <end position="111"/>
    </location>
</feature>
<dbReference type="AlphaFoldDB" id="A0A553SKG8"/>
<dbReference type="PANTHER" id="PTHR30404">
    <property type="entry name" value="N-ACETYLMURAMOYL-L-ALANINE AMIDASE"/>
    <property type="match status" value="1"/>
</dbReference>
<protein>
    <submittedName>
        <fullName evidence="6">N-acetylmuramoyl-L-alanine amidase</fullName>
    </submittedName>
</protein>
<gene>
    <name evidence="6" type="ORF">CEQ21_18585</name>
</gene>
<evidence type="ECO:0000259" key="5">
    <source>
        <dbReference type="PROSITE" id="PS51781"/>
    </source>
</evidence>
<dbReference type="InterPro" id="IPR002508">
    <property type="entry name" value="MurNAc-LAA_cat"/>
</dbReference>
<dbReference type="PIRSF" id="PIRSF037846">
    <property type="entry name" value="Autolysin_YrvJ_prd"/>
    <property type="match status" value="1"/>
</dbReference>
<dbReference type="Pfam" id="PF01520">
    <property type="entry name" value="Amidase_3"/>
    <property type="match status" value="1"/>
</dbReference>
<dbReference type="InterPro" id="IPR017293">
    <property type="entry name" value="N-acetylmuramoyl-L-ala_amidase"/>
</dbReference>
<dbReference type="Pfam" id="PF08239">
    <property type="entry name" value="SH3_3"/>
    <property type="match status" value="4"/>
</dbReference>
<accession>A0A553SKG8</accession>
<keyword evidence="1" id="KW-0378">Hydrolase</keyword>
<evidence type="ECO:0000313" key="7">
    <source>
        <dbReference type="Proteomes" id="UP000319837"/>
    </source>
</evidence>
<feature type="signal peptide" evidence="4">
    <location>
        <begin position="1"/>
        <end position="24"/>
    </location>
</feature>
<comment type="caution">
    <text evidence="6">The sequence shown here is derived from an EMBL/GenBank/DDBJ whole genome shotgun (WGS) entry which is preliminary data.</text>
</comment>
<feature type="domain" description="SH3b" evidence="5">
    <location>
        <begin position="178"/>
        <end position="240"/>
    </location>
</feature>
<evidence type="ECO:0000256" key="3">
    <source>
        <dbReference type="SAM" id="MobiDB-lite"/>
    </source>
</evidence>
<sequence length="512" mass="55438">MIKKRQWVIPILLLMLLPALEVHAESSQTVQSSTVLNIREGPSLEDAIKGQMEIGTNYTVVTDNGDWLKIDMGNGQVGWVAAYLVTKSDGSTESGEATVSTVSEGSSGTITEGGIRLRKGPGTDYQVITTLSKEMTVTILSNDGNWTKIQSPSGTGWVNSEYISSATTQAPDEVSQDDTTAVVSENNINVRDTASLNGEVIGKLAEGTVIHIVAENGDWVKIQFSGNTGWVYKSLLQEEGEVESTSSTSNQTIDTSVTILHDGTNIRSDASANASVLLVAAKGQSYQATEEVGDWYKIELDSGDTGYVANWIVQEAASGQASTTEQKSNRDETGDLKGKTIVIDPGHGGKDSGTIGAIGTLEKTLTIRTANLLADKLRAAGSNVIITRQNDIFITLQDRVDISNLNRADAFISIHYDSIKDSSVRGMTSYYYSSSQKELANVLHESIIESTELKDRGVRQNNYFVLRGNQQPATLLELGYLSNKNEEQLVSSQKYQETVSAAIYKGLENYFQ</sequence>
<dbReference type="Gene3D" id="3.40.630.40">
    <property type="entry name" value="Zn-dependent exopeptidases"/>
    <property type="match status" value="1"/>
</dbReference>
<feature type="region of interest" description="Disordered" evidence="3">
    <location>
        <begin position="90"/>
        <end position="111"/>
    </location>
</feature>
<keyword evidence="2" id="KW-0961">Cell wall biogenesis/degradation</keyword>
<keyword evidence="4" id="KW-0732">Signal</keyword>
<dbReference type="EMBL" id="RIBP01000004">
    <property type="protein sequence ID" value="TRZ37459.1"/>
    <property type="molecule type" value="Genomic_DNA"/>
</dbReference>
<dbReference type="InterPro" id="IPR050695">
    <property type="entry name" value="N-acetylmuramoyl_amidase_3"/>
</dbReference>
<feature type="compositionally biased region" description="Basic and acidic residues" evidence="3">
    <location>
        <begin position="327"/>
        <end position="338"/>
    </location>
</feature>
<dbReference type="GO" id="GO:0071555">
    <property type="term" value="P:cell wall organization"/>
    <property type="evidence" value="ECO:0007669"/>
    <property type="project" value="UniProtKB-KW"/>
</dbReference>
<dbReference type="RefSeq" id="WP_185765794.1">
    <property type="nucleotide sequence ID" value="NZ_RIBP01000004.1"/>
</dbReference>
<feature type="chain" id="PRO_5021735410" evidence="4">
    <location>
        <begin position="25"/>
        <end position="512"/>
    </location>
</feature>
<dbReference type="Gene3D" id="2.30.30.40">
    <property type="entry name" value="SH3 Domains"/>
    <property type="match status" value="4"/>
</dbReference>
<dbReference type="GO" id="GO:0030288">
    <property type="term" value="C:outer membrane-bounded periplasmic space"/>
    <property type="evidence" value="ECO:0007669"/>
    <property type="project" value="TreeGrafter"/>
</dbReference>
<dbReference type="CDD" id="cd02696">
    <property type="entry name" value="MurNAc-LAA"/>
    <property type="match status" value="1"/>
</dbReference>
<dbReference type="InterPro" id="IPR003646">
    <property type="entry name" value="SH3-like_bac-type"/>
</dbReference>
<proteinExistence type="predicted"/>
<dbReference type="SMART" id="SM00646">
    <property type="entry name" value="Ami_3"/>
    <property type="match status" value="1"/>
</dbReference>
<dbReference type="GO" id="GO:0008745">
    <property type="term" value="F:N-acetylmuramoyl-L-alanine amidase activity"/>
    <property type="evidence" value="ECO:0007669"/>
    <property type="project" value="InterPro"/>
</dbReference>
<dbReference type="SUPFAM" id="SSF53187">
    <property type="entry name" value="Zn-dependent exopeptidases"/>
    <property type="match status" value="1"/>
</dbReference>
<feature type="domain" description="SH3b" evidence="5">
    <location>
        <begin position="251"/>
        <end position="316"/>
    </location>
</feature>
<dbReference type="Proteomes" id="UP000319837">
    <property type="component" value="Unassembled WGS sequence"/>
</dbReference>
<evidence type="ECO:0000313" key="6">
    <source>
        <dbReference type="EMBL" id="TRZ37459.1"/>
    </source>
</evidence>
<dbReference type="GO" id="GO:0009253">
    <property type="term" value="P:peptidoglycan catabolic process"/>
    <property type="evidence" value="ECO:0007669"/>
    <property type="project" value="InterPro"/>
</dbReference>
<feature type="domain" description="SH3b" evidence="5">
    <location>
        <begin position="25"/>
        <end position="88"/>
    </location>
</feature>
<dbReference type="PANTHER" id="PTHR30404:SF7">
    <property type="entry name" value="CELL WALL AMIDASE LYTH-RELATED"/>
    <property type="match status" value="1"/>
</dbReference>
<name>A0A553SKG8_NIACI</name>
<feature type="domain" description="SH3b" evidence="5">
    <location>
        <begin position="105"/>
        <end position="167"/>
    </location>
</feature>
<evidence type="ECO:0000256" key="2">
    <source>
        <dbReference type="ARBA" id="ARBA00023316"/>
    </source>
</evidence>
<organism evidence="6 7">
    <name type="scientific">Niallia circulans</name>
    <name type="common">Bacillus circulans</name>
    <dbReference type="NCBI Taxonomy" id="1397"/>
    <lineage>
        <taxon>Bacteria</taxon>
        <taxon>Bacillati</taxon>
        <taxon>Bacillota</taxon>
        <taxon>Bacilli</taxon>
        <taxon>Bacillales</taxon>
        <taxon>Bacillaceae</taxon>
        <taxon>Niallia</taxon>
    </lineage>
</organism>
<dbReference type="SMART" id="SM00287">
    <property type="entry name" value="SH3b"/>
    <property type="match status" value="4"/>
</dbReference>
<feature type="region of interest" description="Disordered" evidence="3">
    <location>
        <begin position="319"/>
        <end position="348"/>
    </location>
</feature>
<evidence type="ECO:0000256" key="4">
    <source>
        <dbReference type="SAM" id="SignalP"/>
    </source>
</evidence>
<evidence type="ECO:0000256" key="1">
    <source>
        <dbReference type="ARBA" id="ARBA00022801"/>
    </source>
</evidence>
<dbReference type="PROSITE" id="PS51781">
    <property type="entry name" value="SH3B"/>
    <property type="match status" value="4"/>
</dbReference>
<reference evidence="7" key="1">
    <citation type="submission" date="2018-10" db="EMBL/GenBank/DDBJ databases">
        <title>FDA dAtabase for Regulatory Grade micrObial Sequences (FDA-ARGOS): Supporting development and validation of Infectious Disease Dx tests.</title>
        <authorList>
            <person name="Minogue T."/>
            <person name="Wolcott M."/>
            <person name="Wasieloski L."/>
            <person name="Aguilar W."/>
            <person name="Moore D."/>
            <person name="Tallon L."/>
            <person name="Sadzewicz L."/>
            <person name="Sengamalay N."/>
            <person name="Ott S."/>
            <person name="Godinez A."/>
            <person name="Nagaraj S."/>
            <person name="Vavikolanu K."/>
            <person name="Vyas G."/>
            <person name="Nadendla S."/>
            <person name="George J."/>
            <person name="Sichtig H."/>
        </authorList>
    </citation>
    <scope>NUCLEOTIDE SEQUENCE [LARGE SCALE GENOMIC DNA]</scope>
    <source>
        <strain evidence="7">FDAARGOS_343</strain>
    </source>
</reference>